<dbReference type="Pfam" id="PF04413">
    <property type="entry name" value="Glycos_transf_N"/>
    <property type="match status" value="1"/>
</dbReference>
<evidence type="ECO:0000259" key="12">
    <source>
        <dbReference type="Pfam" id="PF00534"/>
    </source>
</evidence>
<dbReference type="Pfam" id="PF00534">
    <property type="entry name" value="Glycos_transf_1"/>
    <property type="match status" value="1"/>
</dbReference>
<evidence type="ECO:0000259" key="13">
    <source>
        <dbReference type="Pfam" id="PF04413"/>
    </source>
</evidence>
<proteinExistence type="inferred from homology"/>
<dbReference type="EC" id="2.4.99.12" evidence="3 11"/>
<evidence type="ECO:0000256" key="9">
    <source>
        <dbReference type="PIRSR" id="PIRSR639901-1"/>
    </source>
</evidence>
<feature type="active site" description="Proton acceptor" evidence="9">
    <location>
        <position position="65"/>
    </location>
</feature>
<dbReference type="InterPro" id="IPR038107">
    <property type="entry name" value="Glycos_transf_N_sf"/>
</dbReference>
<evidence type="ECO:0000256" key="6">
    <source>
        <dbReference type="ARBA" id="ARBA00022679"/>
    </source>
</evidence>
<feature type="site" description="Transition state stabilizer" evidence="10">
    <location>
        <position position="138"/>
    </location>
</feature>
<dbReference type="PANTHER" id="PTHR42755:SF1">
    <property type="entry name" value="3-DEOXY-D-MANNO-OCTULOSONIC ACID TRANSFERASE, MITOCHONDRIAL-RELATED"/>
    <property type="match status" value="1"/>
</dbReference>
<sequence length="439" mass="47839">MTRFLYTLLLRFLAPVLWLWMRVRAGRQSGDWDILGPGRFGRYPEEDPRRDTTGRIWVHAVSLGETRAAQPLVKALLDLGLPLLLTHTTPTGRAEGSRLFADAIASGQLRQAWLPYDFPGSARRFIGYFKPRCGILIEREVWPNLIHEAVRQGVSMLLVSARLSERGLRRTRWARRALHRAYAALDLVLAQTDADAERLRKAGAFGPHVVGNLKFDVSLSQEQLAEGRQWREVLARPCIAIASTRDGEEALFAHAIRAAGADAAPAGTLYMVIPRHPQRFADAAAVMKQHGLGFLRRSAGVQIPPSDTPVLLGDTLGEMAFYYAAADVAIIGGGFAPFGGQNLIEACAAGTPVILGPDMHNFAQAAADAIAAGAAVQVDNADEALRTAYALLRDAARRKAMQQAALAWTAAHAGATRRMVEALRPWLGAARQDEDNPAR</sequence>
<dbReference type="Gene3D" id="3.40.50.2000">
    <property type="entry name" value="Glycogen Phosphorylase B"/>
    <property type="match status" value="1"/>
</dbReference>
<dbReference type="Proteomes" id="UP000092213">
    <property type="component" value="Chromosome"/>
</dbReference>
<feature type="site" description="Transition state stabilizer" evidence="10">
    <location>
        <position position="214"/>
    </location>
</feature>
<reference evidence="14 15" key="1">
    <citation type="submission" date="2016-06" db="EMBL/GenBank/DDBJ databases">
        <title>Complete genome sequences of Bordetella bronchialis and Bordetella flabilis.</title>
        <authorList>
            <person name="LiPuma J.J."/>
            <person name="Spilker T."/>
        </authorList>
    </citation>
    <scope>NUCLEOTIDE SEQUENCE [LARGE SCALE GENOMIC DNA]</scope>
    <source>
        <strain evidence="14 15">AU17976</strain>
    </source>
</reference>
<keyword evidence="11" id="KW-1003">Cell membrane</keyword>
<dbReference type="InterPro" id="IPR007507">
    <property type="entry name" value="Glycos_transf_N"/>
</dbReference>
<dbReference type="GO" id="GO:0043842">
    <property type="term" value="F:Kdo transferase activity"/>
    <property type="evidence" value="ECO:0007669"/>
    <property type="project" value="UniProtKB-EC"/>
</dbReference>
<dbReference type="GO" id="GO:0005886">
    <property type="term" value="C:plasma membrane"/>
    <property type="evidence" value="ECO:0007669"/>
    <property type="project" value="UniProtKB-SubCell"/>
</dbReference>
<feature type="domain" description="Glycosyl transferase family 1" evidence="12">
    <location>
        <begin position="318"/>
        <end position="405"/>
    </location>
</feature>
<comment type="similarity">
    <text evidence="11">Belongs to the glycosyltransferase group 1 family.</text>
</comment>
<evidence type="ECO:0000256" key="2">
    <source>
        <dbReference type="ARBA" id="ARBA00004713"/>
    </source>
</evidence>
<dbReference type="PANTHER" id="PTHR42755">
    <property type="entry name" value="3-DEOXY-MANNO-OCTULOSONATE CYTIDYLYLTRANSFERASE"/>
    <property type="match status" value="1"/>
</dbReference>
<evidence type="ECO:0000313" key="14">
    <source>
        <dbReference type="EMBL" id="ANN74223.1"/>
    </source>
</evidence>
<dbReference type="InterPro" id="IPR001296">
    <property type="entry name" value="Glyco_trans_1"/>
</dbReference>
<dbReference type="InterPro" id="IPR039901">
    <property type="entry name" value="Kdotransferase"/>
</dbReference>
<feature type="domain" description="3-deoxy-D-manno-octulosonic-acid transferase N-terminal" evidence="13">
    <location>
        <begin position="39"/>
        <end position="217"/>
    </location>
</feature>
<gene>
    <name evidence="14" type="ORF">BAU08_25255</name>
</gene>
<keyword evidence="6 11" id="KW-0808">Transferase</keyword>
<organism evidence="14 15">
    <name type="scientific">Bordetella bronchialis</name>
    <dbReference type="NCBI Taxonomy" id="463025"/>
    <lineage>
        <taxon>Bacteria</taxon>
        <taxon>Pseudomonadati</taxon>
        <taxon>Pseudomonadota</taxon>
        <taxon>Betaproteobacteria</taxon>
        <taxon>Burkholderiales</taxon>
        <taxon>Alcaligenaceae</taxon>
        <taxon>Bordetella</taxon>
    </lineage>
</organism>
<comment type="pathway">
    <text evidence="2 11">Bacterial outer membrane biogenesis; LPS core biosynthesis.</text>
</comment>
<evidence type="ECO:0000256" key="3">
    <source>
        <dbReference type="ARBA" id="ARBA00012621"/>
    </source>
</evidence>
<comment type="function">
    <text evidence="11">Involved in lipopolysaccharide (LPS) biosynthesis. Catalyzes the transfer of 3-deoxy-D-manno-octulosonate (Kdo) residue(s) from CMP-Kdo to lipid IV(A), the tetraacyldisaccharide-1,4'-bisphosphate precursor of lipid A.</text>
</comment>
<accession>A0A193G3F6</accession>
<evidence type="ECO:0000256" key="4">
    <source>
        <dbReference type="ARBA" id="ARBA00019077"/>
    </source>
</evidence>
<dbReference type="GO" id="GO:0009244">
    <property type="term" value="P:lipopolysaccharide core region biosynthetic process"/>
    <property type="evidence" value="ECO:0007669"/>
    <property type="project" value="UniProtKB-UniRule"/>
</dbReference>
<dbReference type="STRING" id="463025.BAU08_25255"/>
<dbReference type="SUPFAM" id="SSF53756">
    <property type="entry name" value="UDP-Glycosyltransferase/glycogen phosphorylase"/>
    <property type="match status" value="1"/>
</dbReference>
<evidence type="ECO:0000313" key="15">
    <source>
        <dbReference type="Proteomes" id="UP000092213"/>
    </source>
</evidence>
<keyword evidence="11" id="KW-0448">Lipopolysaccharide biosynthesis</keyword>
<evidence type="ECO:0000256" key="7">
    <source>
        <dbReference type="ARBA" id="ARBA00031445"/>
    </source>
</evidence>
<comment type="catalytic activity">
    <reaction evidence="8 11">
        <text>lipid IVA (E. coli) + CMP-3-deoxy-beta-D-manno-octulosonate = alpha-Kdo-(2-&gt;6)-lipid IVA (E. coli) + CMP + H(+)</text>
        <dbReference type="Rhea" id="RHEA:28066"/>
        <dbReference type="ChEBI" id="CHEBI:15378"/>
        <dbReference type="ChEBI" id="CHEBI:58603"/>
        <dbReference type="ChEBI" id="CHEBI:60364"/>
        <dbReference type="ChEBI" id="CHEBI:60377"/>
        <dbReference type="ChEBI" id="CHEBI:85987"/>
        <dbReference type="EC" id="2.4.99.12"/>
    </reaction>
</comment>
<dbReference type="UniPathway" id="UPA00958"/>
<dbReference type="AlphaFoldDB" id="A0A193G3F6"/>
<name>A0A193G3F6_9BORD</name>
<keyword evidence="5" id="KW-0472">Membrane</keyword>
<dbReference type="RefSeq" id="WP_066672269.1">
    <property type="nucleotide sequence ID" value="NZ_CP016171.1"/>
</dbReference>
<keyword evidence="5" id="KW-0997">Cell inner membrane</keyword>
<dbReference type="GO" id="GO:0009245">
    <property type="term" value="P:lipid A biosynthetic process"/>
    <property type="evidence" value="ECO:0007669"/>
    <property type="project" value="TreeGrafter"/>
</dbReference>
<protein>
    <recommendedName>
        <fullName evidence="4 11">3-deoxy-D-manno-octulosonic acid transferase</fullName>
        <shortName evidence="11">Kdo transferase</shortName>
        <ecNumber evidence="3 11">2.4.99.12</ecNumber>
    </recommendedName>
    <alternativeName>
        <fullName evidence="7 11">Lipid IV(A) 3-deoxy-D-manno-octulosonic acid transferase</fullName>
    </alternativeName>
</protein>
<evidence type="ECO:0000256" key="10">
    <source>
        <dbReference type="PIRSR" id="PIRSR639901-2"/>
    </source>
</evidence>
<evidence type="ECO:0000256" key="1">
    <source>
        <dbReference type="ARBA" id="ARBA00004196"/>
    </source>
</evidence>
<evidence type="ECO:0000256" key="8">
    <source>
        <dbReference type="ARBA" id="ARBA00049183"/>
    </source>
</evidence>
<dbReference type="Gene3D" id="3.40.50.11720">
    <property type="entry name" value="3-Deoxy-D-manno-octulosonic-acid transferase, N-terminal domain"/>
    <property type="match status" value="1"/>
</dbReference>
<evidence type="ECO:0000256" key="5">
    <source>
        <dbReference type="ARBA" id="ARBA00022519"/>
    </source>
</evidence>
<evidence type="ECO:0000256" key="11">
    <source>
        <dbReference type="RuleBase" id="RU365103"/>
    </source>
</evidence>
<dbReference type="EMBL" id="CP016171">
    <property type="protein sequence ID" value="ANN74223.1"/>
    <property type="molecule type" value="Genomic_DNA"/>
</dbReference>
<dbReference type="GO" id="GO:0030313">
    <property type="term" value="C:cell envelope"/>
    <property type="evidence" value="ECO:0007669"/>
    <property type="project" value="UniProtKB-SubCell"/>
</dbReference>
<comment type="subcellular location">
    <subcellularLocation>
        <location evidence="1">Cell envelope</location>
    </subcellularLocation>
    <subcellularLocation>
        <location evidence="11">Cell membrane</location>
    </subcellularLocation>
</comment>